<feature type="repeat" description="ANK" evidence="3">
    <location>
        <begin position="376"/>
        <end position="408"/>
    </location>
</feature>
<feature type="compositionally biased region" description="Low complexity" evidence="4">
    <location>
        <begin position="201"/>
        <end position="223"/>
    </location>
</feature>
<feature type="repeat" description="ANK" evidence="3">
    <location>
        <begin position="548"/>
        <end position="580"/>
    </location>
</feature>
<evidence type="ECO:0000313" key="6">
    <source>
        <dbReference type="Proteomes" id="UP000722485"/>
    </source>
</evidence>
<evidence type="ECO:0000256" key="1">
    <source>
        <dbReference type="ARBA" id="ARBA00022737"/>
    </source>
</evidence>
<keyword evidence="2 3" id="KW-0040">ANK repeat</keyword>
<dbReference type="PANTHER" id="PTHR24198">
    <property type="entry name" value="ANKYRIN REPEAT AND PROTEIN KINASE DOMAIN-CONTAINING PROTEIN"/>
    <property type="match status" value="1"/>
</dbReference>
<dbReference type="InterPro" id="IPR002110">
    <property type="entry name" value="Ankyrin_rpt"/>
</dbReference>
<keyword evidence="1" id="KW-0677">Repeat</keyword>
<feature type="repeat" description="ANK" evidence="3">
    <location>
        <begin position="409"/>
        <end position="441"/>
    </location>
</feature>
<dbReference type="Gene3D" id="1.25.40.20">
    <property type="entry name" value="Ankyrin repeat-containing domain"/>
    <property type="match status" value="1"/>
</dbReference>
<protein>
    <recommendedName>
        <fullName evidence="7">Ankyrin repeat protein</fullName>
    </recommendedName>
</protein>
<dbReference type="Proteomes" id="UP000722485">
    <property type="component" value="Unassembled WGS sequence"/>
</dbReference>
<feature type="region of interest" description="Disordered" evidence="4">
    <location>
        <begin position="175"/>
        <end position="223"/>
    </location>
</feature>
<dbReference type="AlphaFoldDB" id="A0A9P5H1V5"/>
<gene>
    <name evidence="5" type="ORF">G7Z17_g12488</name>
</gene>
<name>A0A9P5H1V5_9HYPO</name>
<reference evidence="5" key="1">
    <citation type="submission" date="2020-03" db="EMBL/GenBank/DDBJ databases">
        <title>Draft Genome Sequence of Cylindrodendrum hubeiense.</title>
        <authorList>
            <person name="Buettner E."/>
            <person name="Kellner H."/>
        </authorList>
    </citation>
    <scope>NUCLEOTIDE SEQUENCE</scope>
    <source>
        <strain evidence="5">IHI 201604</strain>
    </source>
</reference>
<dbReference type="InterPro" id="IPR018247">
    <property type="entry name" value="EF_Hand_1_Ca_BS"/>
</dbReference>
<feature type="repeat" description="ANK" evidence="3">
    <location>
        <begin position="442"/>
        <end position="474"/>
    </location>
</feature>
<comment type="caution">
    <text evidence="5">The sequence shown here is derived from an EMBL/GenBank/DDBJ whole genome shotgun (WGS) entry which is preliminary data.</text>
</comment>
<keyword evidence="6" id="KW-1185">Reference proteome</keyword>
<proteinExistence type="predicted"/>
<dbReference type="SMART" id="SM00248">
    <property type="entry name" value="ANK"/>
    <property type="match status" value="10"/>
</dbReference>
<evidence type="ECO:0000256" key="4">
    <source>
        <dbReference type="SAM" id="MobiDB-lite"/>
    </source>
</evidence>
<evidence type="ECO:0000256" key="3">
    <source>
        <dbReference type="PROSITE-ProRule" id="PRU00023"/>
    </source>
</evidence>
<dbReference type="EMBL" id="JAANBB010000570">
    <property type="protein sequence ID" value="KAF7539120.1"/>
    <property type="molecule type" value="Genomic_DNA"/>
</dbReference>
<feature type="repeat" description="ANK" evidence="3">
    <location>
        <begin position="581"/>
        <end position="613"/>
    </location>
</feature>
<dbReference type="PROSITE" id="PS50297">
    <property type="entry name" value="ANK_REP_REGION"/>
    <property type="match status" value="7"/>
</dbReference>
<dbReference type="InterPro" id="IPR036770">
    <property type="entry name" value="Ankyrin_rpt-contain_sf"/>
</dbReference>
<dbReference type="Pfam" id="PF12796">
    <property type="entry name" value="Ank_2"/>
    <property type="match status" value="3"/>
</dbReference>
<evidence type="ECO:0008006" key="7">
    <source>
        <dbReference type="Google" id="ProtNLM"/>
    </source>
</evidence>
<feature type="region of interest" description="Disordered" evidence="4">
    <location>
        <begin position="643"/>
        <end position="674"/>
    </location>
</feature>
<dbReference type="PROSITE" id="PS00018">
    <property type="entry name" value="EF_HAND_1"/>
    <property type="match status" value="1"/>
</dbReference>
<feature type="repeat" description="ANK" evidence="3">
    <location>
        <begin position="277"/>
        <end position="309"/>
    </location>
</feature>
<organism evidence="5 6">
    <name type="scientific">Cylindrodendrum hubeiense</name>
    <dbReference type="NCBI Taxonomy" id="595255"/>
    <lineage>
        <taxon>Eukaryota</taxon>
        <taxon>Fungi</taxon>
        <taxon>Dikarya</taxon>
        <taxon>Ascomycota</taxon>
        <taxon>Pezizomycotina</taxon>
        <taxon>Sordariomycetes</taxon>
        <taxon>Hypocreomycetidae</taxon>
        <taxon>Hypocreales</taxon>
        <taxon>Nectriaceae</taxon>
        <taxon>Cylindrodendrum</taxon>
    </lineage>
</organism>
<accession>A0A9P5H1V5</accession>
<evidence type="ECO:0000256" key="2">
    <source>
        <dbReference type="ARBA" id="ARBA00023043"/>
    </source>
</evidence>
<dbReference type="SUPFAM" id="SSF48403">
    <property type="entry name" value="Ankyrin repeat"/>
    <property type="match status" value="1"/>
</dbReference>
<evidence type="ECO:0000313" key="5">
    <source>
        <dbReference type="EMBL" id="KAF7539120.1"/>
    </source>
</evidence>
<sequence>MDGFSVISLTSLTSTITNRALSSIGELNELIQTIGQDHAATQDLTVLSGALHQLHQQVPQLETALNGASAISLRLQNHLSQSLASCDGIAAVLNKQVMRLQPNNVLLCDGEFCVVNGYALRTYCQLFDVFVMLLSLPEREAQDDALDSTESATCLEQVNIAFQKASENRDIIRSEIDPTPTASSSKGPLPGGGIEPPPYEPVGGSSQSATAGPSSPGSGFSKGMSSLTSSFKAMTSNLWPKPDPLATAFCQAALRGDVRQMSGFLAQGGNMNGRDGDGNTPLTCAILADKEEAVMFLLTSGANVSSRDGSKLPPVFLAASVGSIDAVRLLISKGADIHQKSWSGQPFFIDVVSSENLKGIQVLLENGANANASNISGRPIITQAVKKGNVELATLLLRHGADVGAYDFSGSSLIALATGQENLDMVRLLLSYGADARGRSLTGNTVLIEAMNKRLMDIVKLLLAHGADPNAKDLYGNPILVATIRDSKLTDQERLETVRLLLSHGANPNVNDGPWSIAAMCYAMETGSTDLVKMMLQHGATTDKMMNSGETLLLYAIDHRRGDQAKFLIEHGANVNMKDKKGRTPLTQAIAKIDMELIQLLKRYGADVNAGGFISPADLAPAMGNFEMLRILGLEIPTMPLVQPGQGLAGPSAAEAEPARPHSPPPGYDKAVGQ</sequence>
<dbReference type="PANTHER" id="PTHR24198:SF165">
    <property type="entry name" value="ANKYRIN REPEAT-CONTAINING PROTEIN-RELATED"/>
    <property type="match status" value="1"/>
</dbReference>
<dbReference type="PROSITE" id="PS50088">
    <property type="entry name" value="ANK_REPEAT"/>
    <property type="match status" value="7"/>
</dbReference>
<feature type="repeat" description="ANK" evidence="3">
    <location>
        <begin position="310"/>
        <end position="342"/>
    </location>
</feature>
<dbReference type="OrthoDB" id="20872at2759"/>